<dbReference type="EMBL" id="LS483372">
    <property type="protein sequence ID" value="SQF88983.1"/>
    <property type="molecule type" value="Genomic_DNA"/>
</dbReference>
<organism evidence="2 3">
    <name type="scientific">Pseudomonas fluorescens</name>
    <dbReference type="NCBI Taxonomy" id="294"/>
    <lineage>
        <taxon>Bacteria</taxon>
        <taxon>Pseudomonadati</taxon>
        <taxon>Pseudomonadota</taxon>
        <taxon>Gammaproteobacteria</taxon>
        <taxon>Pseudomonadales</taxon>
        <taxon>Pseudomonadaceae</taxon>
        <taxon>Pseudomonas</taxon>
    </lineage>
</organism>
<accession>A0A8B4I1R7</accession>
<protein>
    <recommendedName>
        <fullName evidence="1">RiboL-PSP-HEPN domain-containing protein</fullName>
    </recommendedName>
</protein>
<dbReference type="InterPro" id="IPR041519">
    <property type="entry name" value="HEPN_RiboL-PSP"/>
</dbReference>
<evidence type="ECO:0000313" key="2">
    <source>
        <dbReference type="EMBL" id="SQF88983.1"/>
    </source>
</evidence>
<name>A0A8B4I1R7_PSEFL</name>
<sequence>MSLAIFQEQIELEREWREAEIRFLNNLQEGLAEKDRPKIRRSIVCLLYAHIEGFVRFAFSLYVDQVNRKGLTCRDVSPAIAAAAFAKELKALKDINSKSPFFTKALPDDKHLHGFARDVDFITHIGNFYDHPVVIAEGYVNTENNVGREVLEKMLFQVGLEYSDLKDAYSPLNRLLNVRNDIAHGKRKQGIDDEDYNIFLNCCRSVMNTISRRLTNSFGAEKYLK</sequence>
<proteinExistence type="predicted"/>
<evidence type="ECO:0000313" key="3">
    <source>
        <dbReference type="Proteomes" id="UP000248640"/>
    </source>
</evidence>
<dbReference type="AlphaFoldDB" id="A0A8B4I1R7"/>
<dbReference type="Proteomes" id="UP000248640">
    <property type="component" value="Chromosome 1"/>
</dbReference>
<dbReference type="Pfam" id="PF18735">
    <property type="entry name" value="HEPN_RiboL-PSP"/>
    <property type="match status" value="1"/>
</dbReference>
<dbReference type="RefSeq" id="WP_053253860.1">
    <property type="nucleotide sequence ID" value="NZ_CBCRXZ010000024.1"/>
</dbReference>
<feature type="domain" description="RiboL-PSP-HEPN" evidence="1">
    <location>
        <begin position="13"/>
        <end position="216"/>
    </location>
</feature>
<gene>
    <name evidence="2" type="ORF">NCTC10038_00346</name>
</gene>
<reference evidence="2 3" key="1">
    <citation type="submission" date="2018-06" db="EMBL/GenBank/DDBJ databases">
        <authorList>
            <consortium name="Pathogen Informatics"/>
            <person name="Doyle S."/>
        </authorList>
    </citation>
    <scope>NUCLEOTIDE SEQUENCE [LARGE SCALE GENOMIC DNA]</scope>
    <source>
        <strain evidence="2 3">NCTC10038</strain>
    </source>
</reference>
<dbReference type="GeneID" id="61636358"/>
<evidence type="ECO:0000259" key="1">
    <source>
        <dbReference type="Pfam" id="PF18735"/>
    </source>
</evidence>